<reference evidence="1 2" key="1">
    <citation type="submission" date="2024-03" db="EMBL/GenBank/DDBJ databases">
        <title>Draft genome sequence of Pseudonocardia sp. DW16-2.</title>
        <authorList>
            <person name="Duangmal K."/>
        </authorList>
    </citation>
    <scope>NUCLEOTIDE SEQUENCE [LARGE SCALE GENOMIC DNA]</scope>
    <source>
        <strain evidence="1 2">DW16-2</strain>
    </source>
</reference>
<proteinExistence type="predicted"/>
<evidence type="ECO:0000313" key="2">
    <source>
        <dbReference type="Proteomes" id="UP001364211"/>
    </source>
</evidence>
<keyword evidence="2" id="KW-1185">Reference proteome</keyword>
<accession>A0ABU8T888</accession>
<evidence type="ECO:0008006" key="3">
    <source>
        <dbReference type="Google" id="ProtNLM"/>
    </source>
</evidence>
<sequence>MLMTTVPMDHLVALARERQCLLRAEADRERLARAVRGPAPHGRLRALLAGWWRRRPLPDPAGHPGRAVLRPRA</sequence>
<gene>
    <name evidence="1" type="ORF">WJX68_14550</name>
</gene>
<dbReference type="Proteomes" id="UP001364211">
    <property type="component" value="Unassembled WGS sequence"/>
</dbReference>
<comment type="caution">
    <text evidence="1">The sequence shown here is derived from an EMBL/GenBank/DDBJ whole genome shotgun (WGS) entry which is preliminary data.</text>
</comment>
<dbReference type="EMBL" id="JBBJUP010000011">
    <property type="protein sequence ID" value="MEJ8280164.1"/>
    <property type="molecule type" value="Genomic_DNA"/>
</dbReference>
<name>A0ABU8T888_9PSEU</name>
<dbReference type="RefSeq" id="WP_340291022.1">
    <property type="nucleotide sequence ID" value="NZ_JBBJUP010000011.1"/>
</dbReference>
<organism evidence="1 2">
    <name type="scientific">Pseudonocardia spirodelae</name>
    <dbReference type="NCBI Taxonomy" id="3133431"/>
    <lineage>
        <taxon>Bacteria</taxon>
        <taxon>Bacillati</taxon>
        <taxon>Actinomycetota</taxon>
        <taxon>Actinomycetes</taxon>
        <taxon>Pseudonocardiales</taxon>
        <taxon>Pseudonocardiaceae</taxon>
        <taxon>Pseudonocardia</taxon>
    </lineage>
</organism>
<evidence type="ECO:0000313" key="1">
    <source>
        <dbReference type="EMBL" id="MEJ8280164.1"/>
    </source>
</evidence>
<protein>
    <recommendedName>
        <fullName evidence="3">DUF3263 domain-containing protein</fullName>
    </recommendedName>
</protein>